<keyword evidence="4" id="KW-1185">Reference proteome</keyword>
<accession>A0A7H0VB29</accession>
<evidence type="ECO:0000256" key="1">
    <source>
        <dbReference type="ARBA" id="ARBA00022729"/>
    </source>
</evidence>
<reference evidence="3 4" key="1">
    <citation type="submission" date="2020-08" db="EMBL/GenBank/DDBJ databases">
        <title>Croceimicrobium hydrocarbonivorans gen. nov., sp. nov., a novel marine bacterium isolated from a bacterial consortium that degrades polyethylene terephthalate.</title>
        <authorList>
            <person name="Liu R."/>
        </authorList>
    </citation>
    <scope>NUCLEOTIDE SEQUENCE [LARGE SCALE GENOMIC DNA]</scope>
    <source>
        <strain evidence="3 4">A20-9</strain>
    </source>
</reference>
<proteinExistence type="predicted"/>
<evidence type="ECO:0000259" key="2">
    <source>
        <dbReference type="Pfam" id="PF18962"/>
    </source>
</evidence>
<evidence type="ECO:0000313" key="4">
    <source>
        <dbReference type="Proteomes" id="UP000516305"/>
    </source>
</evidence>
<dbReference type="SUPFAM" id="SSF110296">
    <property type="entry name" value="Oligoxyloglucan reducing end-specific cellobiohydrolase"/>
    <property type="match status" value="1"/>
</dbReference>
<dbReference type="KEGG" id="chyd:H4K34_11115"/>
<protein>
    <submittedName>
        <fullName evidence="3">T9SS type A sorting domain-containing protein</fullName>
    </submittedName>
</protein>
<dbReference type="Pfam" id="PF18962">
    <property type="entry name" value="Por_Secre_tail"/>
    <property type="match status" value="1"/>
</dbReference>
<dbReference type="RefSeq" id="WP_210757496.1">
    <property type="nucleotide sequence ID" value="NZ_CP060139.1"/>
</dbReference>
<evidence type="ECO:0000313" key="3">
    <source>
        <dbReference type="EMBL" id="QNR22927.1"/>
    </source>
</evidence>
<dbReference type="InterPro" id="IPR026444">
    <property type="entry name" value="Secre_tail"/>
</dbReference>
<sequence length="694" mass="77275">MARFIFQVFFVLLGFVLQAQVQGLNPTNYGLRVQALTPYGNQFLATTLQPYFLKFDQSSLSPNGYTDFQASFKVENLAALGDTILYEWKQPYLSQAWVVSYSKDAGQTWNLHPHLRNYSGQLHFFDSLFVVDGEYSLIRYTLDGGRTYDSLNLAGASILGKDANGLFLRKSLGDSLMYLDASGPSGIGLLDSSLGSLNHLHRGGGHYFLLHNWSELIELDSAFNWLRSVHHFDPGLNSDFKSFKNGDTLVYAKGDSVLYSLDVGQSWSVEGINAPLNRDRKCLGLQGSQLIYSHGAGTLLLFDLKNSTLSYSGQNAYPGLYELCAAGPQYVGLAPQSFAGLNPAFSIFHRMDQQGKSVDTSLVPFASNRLAPAMAFKDSLNGIYADLGIFYYSSDGGKSWQSVPDSDTAQYFNIQVSRDANCYFGYGISKQGVFLSRVDDLGNRSALNFNFSGGNRIRDIAFSSCDTGLVVSDYGIYKTTDGGLSFQLVHQSSKLSWHLQFKQDTLFLAGRDSNYYSLGYTGPFIPIAAQPHYNWHGESGPYFFFNSHRVISYDADESKFRIADTRHNYSQSLSLPVDYIYDFLPSDFGAVAIGAGGQFYGIREEALFPADIALIEGLSLQPEIKVYPNPSKGYLIIEGGDFKEYKLYSLKGYLLDSGYINERIDISKFQSGIYILELNGFEESSSVRRLIYRE</sequence>
<dbReference type="Gene3D" id="2.130.10.10">
    <property type="entry name" value="YVTN repeat-like/Quinoprotein amine dehydrogenase"/>
    <property type="match status" value="1"/>
</dbReference>
<gene>
    <name evidence="3" type="ORF">H4K34_11115</name>
</gene>
<name>A0A7H0VB29_9FLAO</name>
<dbReference type="AlphaFoldDB" id="A0A7H0VB29"/>
<keyword evidence="1" id="KW-0732">Signal</keyword>
<dbReference type="InterPro" id="IPR015943">
    <property type="entry name" value="WD40/YVTN_repeat-like_dom_sf"/>
</dbReference>
<dbReference type="EMBL" id="CP060139">
    <property type="protein sequence ID" value="QNR22927.1"/>
    <property type="molecule type" value="Genomic_DNA"/>
</dbReference>
<organism evidence="3 4">
    <name type="scientific">Croceimicrobium hydrocarbonivorans</name>
    <dbReference type="NCBI Taxonomy" id="2761580"/>
    <lineage>
        <taxon>Bacteria</taxon>
        <taxon>Pseudomonadati</taxon>
        <taxon>Bacteroidota</taxon>
        <taxon>Flavobacteriia</taxon>
        <taxon>Flavobacteriales</taxon>
        <taxon>Owenweeksiaceae</taxon>
        <taxon>Croceimicrobium</taxon>
    </lineage>
</organism>
<dbReference type="NCBIfam" id="TIGR04183">
    <property type="entry name" value="Por_Secre_tail"/>
    <property type="match status" value="1"/>
</dbReference>
<dbReference type="Proteomes" id="UP000516305">
    <property type="component" value="Chromosome"/>
</dbReference>
<feature type="domain" description="Secretion system C-terminal sorting" evidence="2">
    <location>
        <begin position="626"/>
        <end position="689"/>
    </location>
</feature>